<evidence type="ECO:0000256" key="1">
    <source>
        <dbReference type="ARBA" id="ARBA00001298"/>
    </source>
</evidence>
<feature type="binding site" evidence="6">
    <location>
        <position position="165"/>
    </location>
    <ligand>
        <name>substrate</name>
    </ligand>
</feature>
<feature type="binding site" evidence="6">
    <location>
        <position position="117"/>
    </location>
    <ligand>
        <name>substrate</name>
    </ligand>
</feature>
<dbReference type="Pfam" id="PF00908">
    <property type="entry name" value="dTDP_sugar_isom"/>
    <property type="match status" value="1"/>
</dbReference>
<gene>
    <name evidence="9" type="ORF">C8D91_2590</name>
</gene>
<dbReference type="InterPro" id="IPR011051">
    <property type="entry name" value="RmlC_Cupin_sf"/>
</dbReference>
<evidence type="ECO:0000256" key="7">
    <source>
        <dbReference type="PIRSR" id="PIRSR600888-3"/>
    </source>
</evidence>
<comment type="function">
    <text evidence="2 8">Catalyzes the epimerization of the C3' and C5'positions of dTDP-6-deoxy-D-xylo-4-hexulose, forming dTDP-6-deoxy-L-lyxo-4-hexulose.</text>
</comment>
<feature type="binding site" evidence="6">
    <location>
        <position position="70"/>
    </location>
    <ligand>
        <name>substrate</name>
    </ligand>
</feature>
<dbReference type="RefSeq" id="WP_099018894.1">
    <property type="nucleotide sequence ID" value="NZ_NIHB01000002.1"/>
</dbReference>
<comment type="caution">
    <text evidence="9">The sequence shown here is derived from an EMBL/GenBank/DDBJ whole genome shotgun (WGS) entry which is preliminary data.</text>
</comment>
<evidence type="ECO:0000313" key="10">
    <source>
        <dbReference type="Proteomes" id="UP000295724"/>
    </source>
</evidence>
<evidence type="ECO:0000256" key="8">
    <source>
        <dbReference type="RuleBase" id="RU364069"/>
    </source>
</evidence>
<organism evidence="9 10">
    <name type="scientific">Marinicella litoralis</name>
    <dbReference type="NCBI Taxonomy" id="644220"/>
    <lineage>
        <taxon>Bacteria</taxon>
        <taxon>Pseudomonadati</taxon>
        <taxon>Pseudomonadota</taxon>
        <taxon>Gammaproteobacteria</taxon>
        <taxon>Lysobacterales</taxon>
        <taxon>Marinicellaceae</taxon>
        <taxon>Marinicella</taxon>
    </lineage>
</organism>
<evidence type="ECO:0000256" key="5">
    <source>
        <dbReference type="PIRSR" id="PIRSR600888-1"/>
    </source>
</evidence>
<evidence type="ECO:0000256" key="6">
    <source>
        <dbReference type="PIRSR" id="PIRSR600888-2"/>
    </source>
</evidence>
<evidence type="ECO:0000256" key="2">
    <source>
        <dbReference type="ARBA" id="ARBA00001997"/>
    </source>
</evidence>
<comment type="pathway">
    <text evidence="8">Carbohydrate biosynthesis; dTDP-L-rhamnose biosynthesis.</text>
</comment>
<feature type="binding site" evidence="6">
    <location>
        <position position="28"/>
    </location>
    <ligand>
        <name>substrate</name>
    </ligand>
</feature>
<dbReference type="Proteomes" id="UP000295724">
    <property type="component" value="Unassembled WGS sequence"/>
</dbReference>
<dbReference type="Gene3D" id="2.60.120.10">
    <property type="entry name" value="Jelly Rolls"/>
    <property type="match status" value="1"/>
</dbReference>
<protein>
    <recommendedName>
        <fullName evidence="4 8">dTDP-4-dehydrorhamnose 3,5-epimerase</fullName>
        <ecNumber evidence="3 8">5.1.3.13</ecNumber>
    </recommendedName>
    <alternativeName>
        <fullName evidence="8">Thymidine diphospho-4-keto-rhamnose 3,5-epimerase</fullName>
    </alternativeName>
</protein>
<evidence type="ECO:0000256" key="4">
    <source>
        <dbReference type="ARBA" id="ARBA00019595"/>
    </source>
</evidence>
<feature type="binding site" evidence="6">
    <location>
        <position position="58"/>
    </location>
    <ligand>
        <name>substrate</name>
    </ligand>
</feature>
<dbReference type="CDD" id="cd00438">
    <property type="entry name" value="cupin_RmlC"/>
    <property type="match status" value="1"/>
</dbReference>
<comment type="subunit">
    <text evidence="8">Homodimer.</text>
</comment>
<keyword evidence="10" id="KW-1185">Reference proteome</keyword>
<comment type="similarity">
    <text evidence="8">Belongs to the dTDP-4-dehydrorhamnose 3,5-epimerase family.</text>
</comment>
<comment type="catalytic activity">
    <reaction evidence="1 8">
        <text>dTDP-4-dehydro-6-deoxy-alpha-D-glucose = dTDP-4-dehydro-beta-L-rhamnose</text>
        <dbReference type="Rhea" id="RHEA:16969"/>
        <dbReference type="ChEBI" id="CHEBI:57649"/>
        <dbReference type="ChEBI" id="CHEBI:62830"/>
        <dbReference type="EC" id="5.1.3.13"/>
    </reaction>
</comment>
<dbReference type="NCBIfam" id="TIGR01221">
    <property type="entry name" value="rmlC"/>
    <property type="match status" value="1"/>
</dbReference>
<dbReference type="EC" id="5.1.3.13" evidence="3 8"/>
<feature type="binding site" evidence="6">
    <location>
        <position position="141"/>
    </location>
    <ligand>
        <name>substrate</name>
    </ligand>
</feature>
<evidence type="ECO:0000313" key="9">
    <source>
        <dbReference type="EMBL" id="TDR17531.1"/>
    </source>
</evidence>
<feature type="binding site" evidence="6">
    <location>
        <position position="23"/>
    </location>
    <ligand>
        <name>substrate</name>
    </ligand>
</feature>
<dbReference type="AlphaFoldDB" id="A0A4V3DHB1"/>
<feature type="binding site" evidence="6">
    <location>
        <begin position="46"/>
        <end position="48"/>
    </location>
    <ligand>
        <name>substrate</name>
    </ligand>
</feature>
<reference evidence="9 10" key="1">
    <citation type="submission" date="2019-03" db="EMBL/GenBank/DDBJ databases">
        <title>Genomic Encyclopedia of Type Strains, Phase IV (KMG-IV): sequencing the most valuable type-strain genomes for metagenomic binning, comparative biology and taxonomic classification.</title>
        <authorList>
            <person name="Goeker M."/>
        </authorList>
    </citation>
    <scope>NUCLEOTIDE SEQUENCE [LARGE SCALE GENOMIC DNA]</scope>
    <source>
        <strain evidence="9 10">DSM 25488</strain>
    </source>
</reference>
<name>A0A4V3DHB1_9GAMM</name>
<evidence type="ECO:0000256" key="3">
    <source>
        <dbReference type="ARBA" id="ARBA00012098"/>
    </source>
</evidence>
<proteinExistence type="inferred from homology"/>
<dbReference type="GO" id="GO:0019305">
    <property type="term" value="P:dTDP-rhamnose biosynthetic process"/>
    <property type="evidence" value="ECO:0007669"/>
    <property type="project" value="UniProtKB-UniRule"/>
</dbReference>
<dbReference type="GO" id="GO:0005829">
    <property type="term" value="C:cytosol"/>
    <property type="evidence" value="ECO:0007669"/>
    <property type="project" value="TreeGrafter"/>
</dbReference>
<dbReference type="EMBL" id="SNZB01000006">
    <property type="protein sequence ID" value="TDR17531.1"/>
    <property type="molecule type" value="Genomic_DNA"/>
</dbReference>
<keyword evidence="8" id="KW-0413">Isomerase</keyword>
<dbReference type="PANTHER" id="PTHR21047">
    <property type="entry name" value="DTDP-6-DEOXY-D-GLUCOSE-3,5 EPIMERASE"/>
    <property type="match status" value="1"/>
</dbReference>
<feature type="site" description="Participates in a stacking interaction with the thymidine ring of dTDP-4-oxo-6-deoxyglucose" evidence="7">
    <location>
        <position position="136"/>
    </location>
</feature>
<dbReference type="GO" id="GO:0000271">
    <property type="term" value="P:polysaccharide biosynthetic process"/>
    <property type="evidence" value="ECO:0007669"/>
    <property type="project" value="TreeGrafter"/>
</dbReference>
<dbReference type="UniPathway" id="UPA00124"/>
<feature type="active site" description="Proton acceptor" evidence="5">
    <location>
        <position position="61"/>
    </location>
</feature>
<dbReference type="OrthoDB" id="9800680at2"/>
<dbReference type="GO" id="GO:0008830">
    <property type="term" value="F:dTDP-4-dehydrorhamnose 3,5-epimerase activity"/>
    <property type="evidence" value="ECO:0007669"/>
    <property type="project" value="UniProtKB-UniRule"/>
</dbReference>
<dbReference type="SUPFAM" id="SSF51182">
    <property type="entry name" value="RmlC-like cupins"/>
    <property type="match status" value="1"/>
</dbReference>
<dbReference type="InterPro" id="IPR014710">
    <property type="entry name" value="RmlC-like_jellyroll"/>
</dbReference>
<dbReference type="InterPro" id="IPR000888">
    <property type="entry name" value="RmlC-like"/>
</dbReference>
<dbReference type="PANTHER" id="PTHR21047:SF2">
    <property type="entry name" value="THYMIDINE DIPHOSPHO-4-KETO-RHAMNOSE 3,5-EPIMERASE"/>
    <property type="match status" value="1"/>
</dbReference>
<accession>A0A4V3DHB1</accession>
<feature type="active site" description="Proton donor" evidence="5">
    <location>
        <position position="130"/>
    </location>
</feature>
<sequence length="185" mass="20938">MKIIESKLSGVLTIEPQVFGDERGYFMESWQSQRYQEAGIKQPFVQSNVSKSECGVLRGLHFQNPKPQGKLVYVLEGEVFDVAVDIRVGSPTFGQHESVVLSEKNHKQFYVPEGFAHGFCVLSATATFCYMCTNYYDASAEASLSWDDPELNIDWPIKQAKLSDKDSNALKLKDFNINKLPRFEP</sequence>